<keyword evidence="3" id="KW-0808">Transferase</keyword>
<keyword evidence="4" id="KW-0949">S-adenosyl-L-methionine</keyword>
<keyword evidence="5" id="KW-0128">Catecholamine metabolism</keyword>
<dbReference type="EMBL" id="CANTUO010000006">
    <property type="protein sequence ID" value="CAI5760231.1"/>
    <property type="molecule type" value="Genomic_DNA"/>
</dbReference>
<evidence type="ECO:0000256" key="3">
    <source>
        <dbReference type="ARBA" id="ARBA00022679"/>
    </source>
</evidence>
<proteinExistence type="inferred from homology"/>
<dbReference type="Gene3D" id="3.40.50.150">
    <property type="entry name" value="Vaccinia Virus protein VP39"/>
    <property type="match status" value="1"/>
</dbReference>
<evidence type="ECO:0000256" key="4">
    <source>
        <dbReference type="ARBA" id="ARBA00022691"/>
    </source>
</evidence>
<dbReference type="PANTHER" id="PTHR43836:SF2">
    <property type="entry name" value="CATECHOL O-METHYLTRANSFERASE 1-RELATED"/>
    <property type="match status" value="1"/>
</dbReference>
<comment type="caution">
    <text evidence="7">The sequence shown here is derived from an EMBL/GenBank/DDBJ whole genome shotgun (WGS) entry which is preliminary data.</text>
</comment>
<dbReference type="PANTHER" id="PTHR43836">
    <property type="entry name" value="CATECHOL O-METHYLTRANSFERASE 1-RELATED"/>
    <property type="match status" value="1"/>
</dbReference>
<gene>
    <name evidence="7" type="ORF">CANVERA_P4741</name>
</gene>
<evidence type="ECO:0000256" key="5">
    <source>
        <dbReference type="ARBA" id="ARBA00022939"/>
    </source>
</evidence>
<protein>
    <recommendedName>
        <fullName evidence="1">catechol O-methyltransferase</fullName>
        <ecNumber evidence="1">2.1.1.6</ecNumber>
    </recommendedName>
</protein>
<keyword evidence="2" id="KW-0489">Methyltransferase</keyword>
<evidence type="ECO:0000313" key="7">
    <source>
        <dbReference type="EMBL" id="CAI5760231.1"/>
    </source>
</evidence>
<accession>A0A9W4U046</accession>
<evidence type="ECO:0000313" key="8">
    <source>
        <dbReference type="Proteomes" id="UP001152885"/>
    </source>
</evidence>
<dbReference type="SUPFAM" id="SSF53335">
    <property type="entry name" value="S-adenosyl-L-methionine-dependent methyltransferases"/>
    <property type="match status" value="1"/>
</dbReference>
<dbReference type="OrthoDB" id="186626at2759"/>
<dbReference type="GO" id="GO:0006584">
    <property type="term" value="P:catecholamine metabolic process"/>
    <property type="evidence" value="ECO:0007669"/>
    <property type="project" value="UniProtKB-KW"/>
</dbReference>
<keyword evidence="8" id="KW-1185">Reference proteome</keyword>
<dbReference type="InterPro" id="IPR002935">
    <property type="entry name" value="SAM_O-MeTrfase"/>
</dbReference>
<dbReference type="Proteomes" id="UP001152885">
    <property type="component" value="Unassembled WGS sequence"/>
</dbReference>
<sequence length="260" mass="29975">MNSGHHQHDPNFTKEKKFYEYITNLPSETISKVKNKPLEVLKLIDNYPDWFMNIGPKKGEIITKEIRSKKPKILIELGGYIGYSAVLLANEIIDDLDAKFYSFELNPEFAKISTEVIKLAGLSRKVEIIVGKASYNLPLFKERLQSEKGQFVPLDFILLDHWKNLYLPDLKLMEQINLIAPGTLICADNVIKPGAPEYLKYLRYSPEEKKDYNLNYKDPDYPDLIGRWNLIYDTETIEVVNDKGFKDGVEITKCTDYLSG</sequence>
<name>A0A9W4U046_9ASCO</name>
<dbReference type="GO" id="GO:0032259">
    <property type="term" value="P:methylation"/>
    <property type="evidence" value="ECO:0007669"/>
    <property type="project" value="UniProtKB-KW"/>
</dbReference>
<reference evidence="7" key="1">
    <citation type="submission" date="2022-12" db="EMBL/GenBank/DDBJ databases">
        <authorList>
            <person name="Brejova B."/>
        </authorList>
    </citation>
    <scope>NUCLEOTIDE SEQUENCE</scope>
</reference>
<comment type="similarity">
    <text evidence="6">Belongs to the class I-like SAM-binding methyltransferase superfamily. Cation-dependent O-methyltransferase family.</text>
</comment>
<dbReference type="Pfam" id="PF01596">
    <property type="entry name" value="Methyltransf_3"/>
    <property type="match status" value="1"/>
</dbReference>
<evidence type="ECO:0000256" key="2">
    <source>
        <dbReference type="ARBA" id="ARBA00022603"/>
    </source>
</evidence>
<dbReference type="EC" id="2.1.1.6" evidence="1"/>
<organism evidence="7 8">
    <name type="scientific">Candida verbasci</name>
    <dbReference type="NCBI Taxonomy" id="1227364"/>
    <lineage>
        <taxon>Eukaryota</taxon>
        <taxon>Fungi</taxon>
        <taxon>Dikarya</taxon>
        <taxon>Ascomycota</taxon>
        <taxon>Saccharomycotina</taxon>
        <taxon>Pichiomycetes</taxon>
        <taxon>Debaryomycetaceae</taxon>
        <taxon>Candida/Lodderomyces clade</taxon>
        <taxon>Candida</taxon>
    </lineage>
</organism>
<evidence type="ECO:0000256" key="6">
    <source>
        <dbReference type="ARBA" id="ARBA00023453"/>
    </source>
</evidence>
<dbReference type="InterPro" id="IPR029063">
    <property type="entry name" value="SAM-dependent_MTases_sf"/>
</dbReference>
<dbReference type="AlphaFoldDB" id="A0A9W4U046"/>
<evidence type="ECO:0000256" key="1">
    <source>
        <dbReference type="ARBA" id="ARBA00012880"/>
    </source>
</evidence>
<dbReference type="GO" id="GO:0008171">
    <property type="term" value="F:O-methyltransferase activity"/>
    <property type="evidence" value="ECO:0007669"/>
    <property type="project" value="InterPro"/>
</dbReference>
<dbReference type="PROSITE" id="PS51682">
    <property type="entry name" value="SAM_OMT_I"/>
    <property type="match status" value="1"/>
</dbReference>